<evidence type="ECO:0000313" key="2">
    <source>
        <dbReference type="EMBL" id="KAF1938515.1"/>
    </source>
</evidence>
<protein>
    <recommendedName>
        <fullName evidence="4">Protein NO VEIN C-terminal domain-containing protein</fullName>
    </recommendedName>
</protein>
<dbReference type="InterPro" id="IPR052957">
    <property type="entry name" value="Auxin_embryo_med"/>
</dbReference>
<dbReference type="Proteomes" id="UP000800038">
    <property type="component" value="Unassembled WGS sequence"/>
</dbReference>
<dbReference type="PANTHER" id="PTHR32387:SF0">
    <property type="entry name" value="PROTEIN NO VEIN"/>
    <property type="match status" value="1"/>
</dbReference>
<evidence type="ECO:0000313" key="3">
    <source>
        <dbReference type="Proteomes" id="UP000800038"/>
    </source>
</evidence>
<dbReference type="OrthoDB" id="1262810at2759"/>
<name>A0A6A5SD12_9PLEO</name>
<evidence type="ECO:0000256" key="1">
    <source>
        <dbReference type="SAM" id="MobiDB-lite"/>
    </source>
</evidence>
<proteinExistence type="predicted"/>
<reference evidence="2" key="1">
    <citation type="journal article" date="2020" name="Stud. Mycol.">
        <title>101 Dothideomycetes genomes: a test case for predicting lifestyles and emergence of pathogens.</title>
        <authorList>
            <person name="Haridas S."/>
            <person name="Albert R."/>
            <person name="Binder M."/>
            <person name="Bloem J."/>
            <person name="Labutti K."/>
            <person name="Salamov A."/>
            <person name="Andreopoulos B."/>
            <person name="Baker S."/>
            <person name="Barry K."/>
            <person name="Bills G."/>
            <person name="Bluhm B."/>
            <person name="Cannon C."/>
            <person name="Castanera R."/>
            <person name="Culley D."/>
            <person name="Daum C."/>
            <person name="Ezra D."/>
            <person name="Gonzalez J."/>
            <person name="Henrissat B."/>
            <person name="Kuo A."/>
            <person name="Liang C."/>
            <person name="Lipzen A."/>
            <person name="Lutzoni F."/>
            <person name="Magnuson J."/>
            <person name="Mondo S."/>
            <person name="Nolan M."/>
            <person name="Ohm R."/>
            <person name="Pangilinan J."/>
            <person name="Park H.-J."/>
            <person name="Ramirez L."/>
            <person name="Alfaro M."/>
            <person name="Sun H."/>
            <person name="Tritt A."/>
            <person name="Yoshinaga Y."/>
            <person name="Zwiers L.-H."/>
            <person name="Turgeon B."/>
            <person name="Goodwin S."/>
            <person name="Spatafora J."/>
            <person name="Crous P."/>
            <person name="Grigoriev I."/>
        </authorList>
    </citation>
    <scope>NUCLEOTIDE SEQUENCE</scope>
    <source>
        <strain evidence="2">CBS 161.51</strain>
    </source>
</reference>
<dbReference type="EMBL" id="ML976102">
    <property type="protein sequence ID" value="KAF1938515.1"/>
    <property type="molecule type" value="Genomic_DNA"/>
</dbReference>
<keyword evidence="3" id="KW-1185">Reference proteome</keyword>
<dbReference type="SUPFAM" id="SSF55874">
    <property type="entry name" value="ATPase domain of HSP90 chaperone/DNA topoisomerase II/histidine kinase"/>
    <property type="match status" value="1"/>
</dbReference>
<feature type="region of interest" description="Disordered" evidence="1">
    <location>
        <begin position="1408"/>
        <end position="1446"/>
    </location>
</feature>
<gene>
    <name evidence="2" type="ORF">EJ02DRAFT_457780</name>
</gene>
<dbReference type="PANTHER" id="PTHR32387">
    <property type="entry name" value="WU:FJ29H11"/>
    <property type="match status" value="1"/>
</dbReference>
<accession>A0A6A5SD12</accession>
<sequence length="1685" mass="192136">MSDDSDSLHVGRYRDVLEQLGDGEPTTALEANALIKSIRDSKGYLDEKTRLAVETIEDIESREFVLRTFEARRELEAAYTKSISEQLYTSKYRFLYELVQNADDSQYHRVDKQSVSPFLRFSVTPNTLIVETNEDGFKRANVQAICSTGKSSKKTSALNAHIGEKGFGFKSVFSVASEVHVQSGVWSFQFRHRRGEDGLGMVTPLEAKPEILPVDVTTRITLRLVNDTSKEYEKLLDAVADMPDTTIFFLRRLRMIHIDTDTSNGQWTKTTFEKQILGLFGRWMKLIRSDKSKKASTTDTSLYHCVKHHIIDKMPVDERRRGCKSVVIELAFPVMPATQQPKLNGLGQHLFAFLPLQRLPQIQFLIQSDFITSANREGVIDCAWNEAIREGVAKAFAMAVERFATAYHPLRYSWLDYLPTGLREDRWKTLYPSIIKELSKMPILQTWQQRLFRPPGELRVLPSYMLYNGNPILRDLPNELYLAPDYACRHHPALGALGAVYATLKDMIKRLEADISDTRTPRMKTTAPGDLWHEAFAKLFLSAWSTTSSDALTVQNRLKRLPVIPLTNRNQWAGAPGASFGSLRNIYFSSTGDVPIPDSLPLKLLDRTASSNTKRKEFYRALGVEDCQQELVVAEIKKMHLLDGSIAAVETHLQYLFHVNQDPRQLKKWMWVPTKDGKIVRNCAKLYFPSKKKYDMYQLFLSMTQCSKEKVEQGMAFLKQSLLDLESDHPNNDGLTWNTWLEQATGARYHPPLLHEDGESPKPTLSSALLAILLYKNSSFLGTLKEHWQDYQQDAFKVKDRLMACVVNCTPNMREPLQDSYLPTRSVVERASELGLSTVDFPILSLPGFNPGTDKLEKSGYMQWQFLEAFGVRSKPDLDFYQRALQKISESSSDPTMQILNDLYTSMAEIATGQDRENLREFFQNNKCIWDPAGEEWKTKEECIWRGPKFLRYTTVLATHYDECPLREAFFSNTLDINDWGVSDIIYELEYLFGCDEFMMSALREIYSFLDTNVHSDADWEELRNCFKKDTLILGTDNEWFSSKACLWKSPFSLSGYQELSILYPDLETFFTQRLKIKIVSPSMLIKEISQMTKNSEPDIENIRKRLIEVGMILAKGKIDSDVEDSLDELAQCKFLPQKFVDGSATLVDLDQDFAIPDHARFSDAFAEEDVLLDFTVEEVQIMDAMFQYMGLENRYLSANVREESSIRDDVNEDDLLSQYLQAKAYALYCCAAKHKSVKALRGDCTLFEELSTAVIFTANLTTHLVLEREDDELRVESDRPTIHHETDEGCLEIYVPVDRQQRRMCYRSQLPKLLANIVGVGSIAYHDMSVIVSSDLKGLDDILVEQDIPYVSWIQKPSLDISEDEEFTVSTPRLSCNNSIAHTEIRIRQTSLSSRCLSPSVSLPSETTLVEHATTPRTPASHTPRHTHPSEDESDDSHGSVPISPPPQYHDFVEQVLCIARRARFILPGFLSFMPLTLFAPANDPIPVIFDRTATFGNRSADQMAHDRRIGAAGEAFVFEMLNALNLAHFSRSNWQSTIRGELALHSHYADMPSWIGSETADIVYTDRDGCLTRWLRRNCTGGFPDEIDDDDEADFGEEPIKYFLEVKSTLGDRGSRFFLSGGQYRRMQGMEITPDERPKRVYVIMRVYNLGTQDVGLSIFVDPLSMNGSVLEFKVQGWVGRTL</sequence>
<organism evidence="2 3">
    <name type="scientific">Clathrospora elynae</name>
    <dbReference type="NCBI Taxonomy" id="706981"/>
    <lineage>
        <taxon>Eukaryota</taxon>
        <taxon>Fungi</taxon>
        <taxon>Dikarya</taxon>
        <taxon>Ascomycota</taxon>
        <taxon>Pezizomycotina</taxon>
        <taxon>Dothideomycetes</taxon>
        <taxon>Pleosporomycetidae</taxon>
        <taxon>Pleosporales</taxon>
        <taxon>Diademaceae</taxon>
        <taxon>Clathrospora</taxon>
    </lineage>
</organism>
<dbReference type="Gene3D" id="3.30.565.10">
    <property type="entry name" value="Histidine kinase-like ATPase, C-terminal domain"/>
    <property type="match status" value="1"/>
</dbReference>
<dbReference type="NCBIfam" id="NF047352">
    <property type="entry name" value="P_loop_sacsin"/>
    <property type="match status" value="1"/>
</dbReference>
<evidence type="ECO:0008006" key="4">
    <source>
        <dbReference type="Google" id="ProtNLM"/>
    </source>
</evidence>
<dbReference type="InterPro" id="IPR036890">
    <property type="entry name" value="HATPase_C_sf"/>
</dbReference>